<feature type="region of interest" description="Disordered" evidence="1">
    <location>
        <begin position="175"/>
        <end position="209"/>
    </location>
</feature>
<sequence length="294" mass="32137">MVTVEMATVRGYSGDETDAAATVGGYGGGKLMRRRQFMATDETDAELDVDLGKGKGVVFLSRHFQKSPERSCKNRAKAKMAESKRTVKLFCPSLSKAMQLVADEGQRIDLGQIARSFGLEPATLRLNGHFISRGVDLIASSVTWKSLISFFSSRGLSTGVSGSGALVMDGKLSKSGSKRTNDLANGIPSMSDRGYDNIDRKPPLEDSNSFKKTKFKDSDVDKGSCSHFISNVLKRKQEDATSSLKRLKMDESGSQYACSETVSKTRLPCSFLSVNMKRTREDEIVLPASCKKIR</sequence>
<reference evidence="2" key="1">
    <citation type="submission" date="2023-03" db="EMBL/GenBank/DDBJ databases">
        <title>Chromosome-scale reference genome and RAD-based genetic map of yellow starthistle (Centaurea solstitialis) reveal putative structural variation and QTLs associated with invader traits.</title>
        <authorList>
            <person name="Reatini B."/>
            <person name="Cang F.A."/>
            <person name="Jiang Q."/>
            <person name="Mckibben M.T.W."/>
            <person name="Barker M.S."/>
            <person name="Rieseberg L.H."/>
            <person name="Dlugosch K.M."/>
        </authorList>
    </citation>
    <scope>NUCLEOTIDE SEQUENCE</scope>
    <source>
        <strain evidence="2">CAN-66</strain>
        <tissue evidence="2">Leaf</tissue>
    </source>
</reference>
<dbReference type="PANTHER" id="PTHR39104:SF1">
    <property type="entry name" value="AMINO ACID-LIGASE"/>
    <property type="match status" value="1"/>
</dbReference>
<dbReference type="Proteomes" id="UP001172457">
    <property type="component" value="Chromosome 6"/>
</dbReference>
<dbReference type="AlphaFoldDB" id="A0AA38SWW5"/>
<dbReference type="EMBL" id="JARYMX010000006">
    <property type="protein sequence ID" value="KAJ9543421.1"/>
    <property type="molecule type" value="Genomic_DNA"/>
</dbReference>
<proteinExistence type="predicted"/>
<organism evidence="2 3">
    <name type="scientific">Centaurea solstitialis</name>
    <name type="common">yellow star-thistle</name>
    <dbReference type="NCBI Taxonomy" id="347529"/>
    <lineage>
        <taxon>Eukaryota</taxon>
        <taxon>Viridiplantae</taxon>
        <taxon>Streptophyta</taxon>
        <taxon>Embryophyta</taxon>
        <taxon>Tracheophyta</taxon>
        <taxon>Spermatophyta</taxon>
        <taxon>Magnoliopsida</taxon>
        <taxon>eudicotyledons</taxon>
        <taxon>Gunneridae</taxon>
        <taxon>Pentapetalae</taxon>
        <taxon>asterids</taxon>
        <taxon>campanulids</taxon>
        <taxon>Asterales</taxon>
        <taxon>Asteraceae</taxon>
        <taxon>Carduoideae</taxon>
        <taxon>Cardueae</taxon>
        <taxon>Centaureinae</taxon>
        <taxon>Centaurea</taxon>
    </lineage>
</organism>
<feature type="compositionally biased region" description="Basic and acidic residues" evidence="1">
    <location>
        <begin position="193"/>
        <end position="204"/>
    </location>
</feature>
<evidence type="ECO:0000313" key="3">
    <source>
        <dbReference type="Proteomes" id="UP001172457"/>
    </source>
</evidence>
<keyword evidence="3" id="KW-1185">Reference proteome</keyword>
<evidence type="ECO:0000256" key="1">
    <source>
        <dbReference type="SAM" id="MobiDB-lite"/>
    </source>
</evidence>
<dbReference type="PANTHER" id="PTHR39104">
    <property type="entry name" value="AMINO ACID-LIGASE"/>
    <property type="match status" value="1"/>
</dbReference>
<protein>
    <submittedName>
        <fullName evidence="2">Uncharacterized protein</fullName>
    </submittedName>
</protein>
<name>A0AA38SWW5_9ASTR</name>
<gene>
    <name evidence="2" type="ORF">OSB04_023128</name>
</gene>
<comment type="caution">
    <text evidence="2">The sequence shown here is derived from an EMBL/GenBank/DDBJ whole genome shotgun (WGS) entry which is preliminary data.</text>
</comment>
<evidence type="ECO:0000313" key="2">
    <source>
        <dbReference type="EMBL" id="KAJ9543421.1"/>
    </source>
</evidence>
<accession>A0AA38SWW5</accession>